<evidence type="ECO:0000259" key="3">
    <source>
        <dbReference type="Pfam" id="PF03914"/>
    </source>
</evidence>
<dbReference type="OrthoDB" id="28947at2759"/>
<dbReference type="SUPFAM" id="SSF48371">
    <property type="entry name" value="ARM repeat"/>
    <property type="match status" value="1"/>
</dbReference>
<dbReference type="Pfam" id="PF03914">
    <property type="entry name" value="CBF"/>
    <property type="match status" value="1"/>
</dbReference>
<feature type="domain" description="CCAAT-binding factor" evidence="3">
    <location>
        <begin position="527"/>
        <end position="697"/>
    </location>
</feature>
<dbReference type="Proteomes" id="UP000242146">
    <property type="component" value="Unassembled WGS sequence"/>
</dbReference>
<evidence type="ECO:0000313" key="4">
    <source>
        <dbReference type="EMBL" id="ORX44109.1"/>
    </source>
</evidence>
<feature type="region of interest" description="Disordered" evidence="2">
    <location>
        <begin position="817"/>
        <end position="919"/>
    </location>
</feature>
<dbReference type="AlphaFoldDB" id="A0A1X2G3W7"/>
<feature type="region of interest" description="Disordered" evidence="2">
    <location>
        <begin position="630"/>
        <end position="668"/>
    </location>
</feature>
<evidence type="ECO:0000256" key="2">
    <source>
        <dbReference type="SAM" id="MobiDB-lite"/>
    </source>
</evidence>
<dbReference type="EMBL" id="MCGT01000050">
    <property type="protein sequence ID" value="ORX44109.1"/>
    <property type="molecule type" value="Genomic_DNA"/>
</dbReference>
<feature type="region of interest" description="Disordered" evidence="2">
    <location>
        <begin position="86"/>
        <end position="132"/>
    </location>
</feature>
<feature type="region of interest" description="Disordered" evidence="2">
    <location>
        <begin position="1"/>
        <end position="21"/>
    </location>
</feature>
<accession>A0A1X2G3W7</accession>
<organism evidence="4 5">
    <name type="scientific">Hesseltinella vesiculosa</name>
    <dbReference type="NCBI Taxonomy" id="101127"/>
    <lineage>
        <taxon>Eukaryota</taxon>
        <taxon>Fungi</taxon>
        <taxon>Fungi incertae sedis</taxon>
        <taxon>Mucoromycota</taxon>
        <taxon>Mucoromycotina</taxon>
        <taxon>Mucoromycetes</taxon>
        <taxon>Mucorales</taxon>
        <taxon>Cunninghamellaceae</taxon>
        <taxon>Hesseltinella</taxon>
    </lineage>
</organism>
<proteinExistence type="inferred from homology"/>
<dbReference type="GO" id="GO:0030690">
    <property type="term" value="C:Noc1p-Noc2p complex"/>
    <property type="evidence" value="ECO:0007669"/>
    <property type="project" value="EnsemblFungi"/>
</dbReference>
<feature type="compositionally biased region" description="Acidic residues" evidence="2">
    <location>
        <begin position="823"/>
        <end position="880"/>
    </location>
</feature>
<gene>
    <name evidence="4" type="ORF">DM01DRAFT_1312691</name>
</gene>
<sequence>MGIKKQQTKPTKSAKPTDKKDMLEEQILALGGTFGDVKFLEQIDLDKGDELITSTEADDKTESLQAELSAFLRNIGLSSKVASKHVEVDDLPEEEEPEASDDQAYAEEAQDDAMEASEDNDSNHDSDEPDEDTFKIKSASASNLLVEPTPQWYNAKVEVLGQTTKPALSAAAVAAKLTEARALLDKENEQAGRHEALSSSDRKFMANIMQSGTLNDKVSALTLLIQESPLHGLKPLDTLIGMSKKKGRKEANMAVQSLKDLFVGSALPDRKLVYFAEQPLHHPNVTDTHLLLWAFEDFLKKYYFDFIQQVETLSHDTLLHIRYNMVTCLYDLLAGKPEQEQNLLKLLVNKLGDSENKVAAKASQKLIELLVQHPGMKMYVVREIEQLILQPKSSPRSQYYAMVTLNQTILTAKDAAVANKLIELYFTFFRRLMQLADHNDETQTADDDKEATTSVITQKKKSRKQLNREKEAARKQQESDEHQNKMVGAILTGVNRAFHFSTLSDETFEKHMQTLFKITHAGTFNTAIQALSLIFSISLTKQTQSDRFYRTMYESMLDPRLLTTSKQAMYLNLLFKAMRADEDKRRVKSFIKRTVQIAGLHQPSFVCGLLYILSQIMHQQPGLRSMLTTPEENDEEQFVDAPEDDDEDVKPTAEPQQPTLTLYDGRKRDPRFSNAEGSCLWELLPLKHHYHPSVVKYTEALFQGELIQDNPDLHLHTLMHFLDRFVYRNAKKQTTTKGSSIMQPMANRRDGGVLQTKGSLVSGAPVNSEEFWRQQIDKVPVDEIFFHKYFTQKHAGVVPKTQDKTDDEDEIWRAMMASVPGGLEEDDLANVDEDDEEDDEEMRALLMEEDDEDEDQESQDDSEDEVEAMSDDDEDDDGEDGGFLGSAMPASSDDDDEADVKRTLDDEETQLPKKKRKVQLPTFASMDDYAHLLEEEDDGLA</sequence>
<feature type="compositionally biased region" description="Acidic residues" evidence="2">
    <location>
        <begin position="89"/>
        <end position="120"/>
    </location>
</feature>
<keyword evidence="5" id="KW-1185">Reference proteome</keyword>
<dbReference type="GO" id="GO:0005730">
    <property type="term" value="C:nucleolus"/>
    <property type="evidence" value="ECO:0007669"/>
    <property type="project" value="EnsemblFungi"/>
</dbReference>
<comment type="caution">
    <text evidence="4">The sequence shown here is derived from an EMBL/GenBank/DDBJ whole genome shotgun (WGS) entry which is preliminary data.</text>
</comment>
<dbReference type="GO" id="GO:0000027">
    <property type="term" value="P:ribosomal large subunit assembly"/>
    <property type="evidence" value="ECO:0007669"/>
    <property type="project" value="EnsemblFungi"/>
</dbReference>
<dbReference type="InterPro" id="IPR040155">
    <property type="entry name" value="CEBPZ/Mak21-like"/>
</dbReference>
<feature type="region of interest" description="Disordered" evidence="2">
    <location>
        <begin position="440"/>
        <end position="483"/>
    </location>
</feature>
<dbReference type="InterPro" id="IPR005612">
    <property type="entry name" value="CCAAT-binding_factor"/>
</dbReference>
<protein>
    <submittedName>
        <fullName evidence="4">CBF-domain-containing protein</fullName>
    </submittedName>
</protein>
<feature type="compositionally biased region" description="Basic and acidic residues" evidence="2">
    <location>
        <begin position="466"/>
        <end position="483"/>
    </location>
</feature>
<evidence type="ECO:0000313" key="5">
    <source>
        <dbReference type="Proteomes" id="UP000242146"/>
    </source>
</evidence>
<dbReference type="GO" id="GO:0042802">
    <property type="term" value="F:identical protein binding"/>
    <property type="evidence" value="ECO:0007669"/>
    <property type="project" value="EnsemblFungi"/>
</dbReference>
<evidence type="ECO:0000256" key="1">
    <source>
        <dbReference type="ARBA" id="ARBA00007797"/>
    </source>
</evidence>
<reference evidence="4 5" key="1">
    <citation type="submission" date="2016-07" db="EMBL/GenBank/DDBJ databases">
        <title>Pervasive Adenine N6-methylation of Active Genes in Fungi.</title>
        <authorList>
            <consortium name="DOE Joint Genome Institute"/>
            <person name="Mondo S.J."/>
            <person name="Dannebaum R.O."/>
            <person name="Kuo R.C."/>
            <person name="Labutti K."/>
            <person name="Haridas S."/>
            <person name="Kuo A."/>
            <person name="Salamov A."/>
            <person name="Ahrendt S.R."/>
            <person name="Lipzen A."/>
            <person name="Sullivan W."/>
            <person name="Andreopoulos W.B."/>
            <person name="Clum A."/>
            <person name="Lindquist E."/>
            <person name="Daum C."/>
            <person name="Ramamoorthy G.K."/>
            <person name="Gryganskyi A."/>
            <person name="Culley D."/>
            <person name="Magnuson J.K."/>
            <person name="James T.Y."/>
            <person name="O'Malley M.A."/>
            <person name="Stajich J.E."/>
            <person name="Spatafora J.W."/>
            <person name="Visel A."/>
            <person name="Grigoriev I.V."/>
        </authorList>
    </citation>
    <scope>NUCLEOTIDE SEQUENCE [LARGE SCALE GENOMIC DNA]</scope>
    <source>
        <strain evidence="4 5">NRRL 3301</strain>
    </source>
</reference>
<dbReference type="PANTHER" id="PTHR12048">
    <property type="entry name" value="CCAAT-BINDING FACTOR-RELATED"/>
    <property type="match status" value="1"/>
</dbReference>
<feature type="compositionally biased region" description="Acidic residues" evidence="2">
    <location>
        <begin position="631"/>
        <end position="648"/>
    </location>
</feature>
<dbReference type="STRING" id="101127.A0A1X2G3W7"/>
<name>A0A1X2G3W7_9FUNG</name>
<comment type="similarity">
    <text evidence="1">Belongs to the CBF/MAK21 family.</text>
</comment>
<dbReference type="InterPro" id="IPR016024">
    <property type="entry name" value="ARM-type_fold"/>
</dbReference>
<dbReference type="PANTHER" id="PTHR12048:SF0">
    <property type="entry name" value="CCAAT_ENHANCER-BINDING PROTEIN ZETA"/>
    <property type="match status" value="1"/>
</dbReference>